<name>A0AB72ULH1_9PROT</name>
<gene>
    <name evidence="3" type="ORF">TH3_21923</name>
</gene>
<geneLocation type="plasmid" evidence="4"/>
<dbReference type="InterPro" id="IPR006119">
    <property type="entry name" value="Resolv_N"/>
</dbReference>
<proteinExistence type="predicted"/>
<feature type="region of interest" description="Disordered" evidence="1">
    <location>
        <begin position="136"/>
        <end position="158"/>
    </location>
</feature>
<dbReference type="GO" id="GO:0003677">
    <property type="term" value="F:DNA binding"/>
    <property type="evidence" value="ECO:0007669"/>
    <property type="project" value="InterPro"/>
</dbReference>
<accession>A0AB72ULH1</accession>
<evidence type="ECO:0000259" key="2">
    <source>
        <dbReference type="SMART" id="SM00857"/>
    </source>
</evidence>
<protein>
    <submittedName>
        <fullName evidence="3">Resolvase</fullName>
    </submittedName>
</protein>
<dbReference type="Proteomes" id="UP000007127">
    <property type="component" value="Plasmid"/>
</dbReference>
<dbReference type="SUPFAM" id="SSF53041">
    <property type="entry name" value="Resolvase-like"/>
    <property type="match status" value="1"/>
</dbReference>
<dbReference type="AlphaFoldDB" id="A0AB72ULH1"/>
<dbReference type="KEGG" id="txi:TH3_21923"/>
<evidence type="ECO:0000256" key="1">
    <source>
        <dbReference type="SAM" id="MobiDB-lite"/>
    </source>
</evidence>
<keyword evidence="3" id="KW-0614">Plasmid</keyword>
<evidence type="ECO:0000313" key="3">
    <source>
        <dbReference type="EMBL" id="AJD54457.1"/>
    </source>
</evidence>
<reference evidence="3 4" key="1">
    <citation type="journal article" date="2012" name="J. Bacteriol.">
        <title>Genome sequence of Thalassospira xiamenensis type strain M-5.</title>
        <authorList>
            <person name="Lai Q."/>
            <person name="Shao Z."/>
        </authorList>
    </citation>
    <scope>NUCLEOTIDE SEQUENCE [LARGE SCALE GENOMIC DNA]</scope>
    <source>
        <strain evidence="3 4">M-5</strain>
    </source>
</reference>
<dbReference type="EMBL" id="CP004389">
    <property type="protein sequence ID" value="AJD54457.1"/>
    <property type="molecule type" value="Genomic_DNA"/>
</dbReference>
<dbReference type="GO" id="GO:0000150">
    <property type="term" value="F:DNA strand exchange activity"/>
    <property type="evidence" value="ECO:0007669"/>
    <property type="project" value="InterPro"/>
</dbReference>
<organism evidence="3 4">
    <name type="scientific">Thalassospira xiamenensis M-5 = DSM 17429</name>
    <dbReference type="NCBI Taxonomy" id="1123366"/>
    <lineage>
        <taxon>Bacteria</taxon>
        <taxon>Pseudomonadati</taxon>
        <taxon>Pseudomonadota</taxon>
        <taxon>Alphaproteobacteria</taxon>
        <taxon>Rhodospirillales</taxon>
        <taxon>Thalassospiraceae</taxon>
        <taxon>Thalassospira</taxon>
    </lineage>
</organism>
<feature type="domain" description="Resolvase/invertase-type recombinase catalytic" evidence="2">
    <location>
        <begin position="2"/>
        <end position="149"/>
    </location>
</feature>
<sequence>MIVGYLRARKSGPSLDHQRQMLREAGFLFETGEELLFIDEPNVETRQLAPKHLPEREAMLTKVKNGDTIVVPDYATLALSETDWLSVLGFISGRGASLRIVEPERHYEWSDIVMPAIREISNSALSVGAALRAEQTASARKAREETGRRGGRPSAAETYGERWDQAVALWKDPNGGTGREISEATGVPLGTLKRELKSMAKARAASTSGSK</sequence>
<dbReference type="Gene3D" id="3.40.50.1390">
    <property type="entry name" value="Resolvase, N-terminal catalytic domain"/>
    <property type="match status" value="1"/>
</dbReference>
<dbReference type="InterPro" id="IPR036162">
    <property type="entry name" value="Resolvase-like_N_sf"/>
</dbReference>
<evidence type="ECO:0000313" key="4">
    <source>
        <dbReference type="Proteomes" id="UP000007127"/>
    </source>
</evidence>
<dbReference type="SMART" id="SM00857">
    <property type="entry name" value="Resolvase"/>
    <property type="match status" value="1"/>
</dbReference>